<dbReference type="Proteomes" id="UP000054466">
    <property type="component" value="Unassembled WGS sequence"/>
</dbReference>
<protein>
    <recommendedName>
        <fullName evidence="6">DUF1446-domain-containing protein</fullName>
    </recommendedName>
</protein>
<evidence type="ECO:0008006" key="6">
    <source>
        <dbReference type="Google" id="ProtNLM"/>
    </source>
</evidence>
<dbReference type="OrthoDB" id="10265871at2759"/>
<dbReference type="PANTHER" id="PTHR47585:SF1">
    <property type="entry name" value="DUF1446 DOMAIN-CONTAINING PROTEIN"/>
    <property type="match status" value="1"/>
</dbReference>
<dbReference type="InterPro" id="IPR056362">
    <property type="entry name" value="AtuA-like_ferredoxin_dom"/>
</dbReference>
<proteinExistence type="predicted"/>
<gene>
    <name evidence="4" type="ORF">PV07_00926</name>
</gene>
<dbReference type="AlphaFoldDB" id="A0A0D2CW93"/>
<feature type="compositionally biased region" description="Basic and acidic residues" evidence="1">
    <location>
        <begin position="593"/>
        <end position="606"/>
    </location>
</feature>
<name>A0A0D2CW93_9EURO</name>
<organism evidence="4 5">
    <name type="scientific">Cladophialophora immunda</name>
    <dbReference type="NCBI Taxonomy" id="569365"/>
    <lineage>
        <taxon>Eukaryota</taxon>
        <taxon>Fungi</taxon>
        <taxon>Dikarya</taxon>
        <taxon>Ascomycota</taxon>
        <taxon>Pezizomycotina</taxon>
        <taxon>Eurotiomycetes</taxon>
        <taxon>Chaetothyriomycetidae</taxon>
        <taxon>Chaetothyriales</taxon>
        <taxon>Herpotrichiellaceae</taxon>
        <taxon>Cladophialophora</taxon>
    </lineage>
</organism>
<dbReference type="Pfam" id="PF07287">
    <property type="entry name" value="AtuA"/>
    <property type="match status" value="1"/>
</dbReference>
<evidence type="ECO:0000259" key="3">
    <source>
        <dbReference type="Pfam" id="PF23544"/>
    </source>
</evidence>
<evidence type="ECO:0000256" key="1">
    <source>
        <dbReference type="SAM" id="MobiDB-lite"/>
    </source>
</evidence>
<feature type="domain" description="Acyclic terpene utilisation N-terminal" evidence="2">
    <location>
        <begin position="12"/>
        <end position="465"/>
    </location>
</feature>
<dbReference type="InterPro" id="IPR010839">
    <property type="entry name" value="AtuA_N"/>
</dbReference>
<dbReference type="RefSeq" id="XP_016254346.1">
    <property type="nucleotide sequence ID" value="XM_016387418.1"/>
</dbReference>
<feature type="compositionally biased region" description="Polar residues" evidence="1">
    <location>
        <begin position="607"/>
        <end position="621"/>
    </location>
</feature>
<feature type="region of interest" description="Disordered" evidence="1">
    <location>
        <begin position="593"/>
        <end position="621"/>
    </location>
</feature>
<dbReference type="GeneID" id="27340120"/>
<keyword evidence="5" id="KW-1185">Reference proteome</keyword>
<dbReference type="PANTHER" id="PTHR47585">
    <property type="match status" value="1"/>
</dbReference>
<dbReference type="HOGENOM" id="CLU_012617_0_0_1"/>
<evidence type="ECO:0000259" key="2">
    <source>
        <dbReference type="Pfam" id="PF07287"/>
    </source>
</evidence>
<reference evidence="4 5" key="1">
    <citation type="submission" date="2015-01" db="EMBL/GenBank/DDBJ databases">
        <title>The Genome Sequence of Cladophialophora immunda CBS83496.</title>
        <authorList>
            <consortium name="The Broad Institute Genomics Platform"/>
            <person name="Cuomo C."/>
            <person name="de Hoog S."/>
            <person name="Gorbushina A."/>
            <person name="Stielow B."/>
            <person name="Teixiera M."/>
            <person name="Abouelleil A."/>
            <person name="Chapman S.B."/>
            <person name="Priest M."/>
            <person name="Young S.K."/>
            <person name="Wortman J."/>
            <person name="Nusbaum C."/>
            <person name="Birren B."/>
        </authorList>
    </citation>
    <scope>NUCLEOTIDE SEQUENCE [LARGE SCALE GENOMIC DNA]</scope>
    <source>
        <strain evidence="4 5">CBS 83496</strain>
    </source>
</reference>
<accession>A0A0D2CW93</accession>
<dbReference type="Pfam" id="PF23544">
    <property type="entry name" value="AtuA_ferredoxin"/>
    <property type="match status" value="1"/>
</dbReference>
<feature type="domain" description="AtuA-like ferredoxin-fold" evidence="3">
    <location>
        <begin position="510"/>
        <end position="600"/>
    </location>
</feature>
<dbReference type="VEuPathDB" id="FungiDB:PV07_00926"/>
<evidence type="ECO:0000313" key="5">
    <source>
        <dbReference type="Proteomes" id="UP000054466"/>
    </source>
</evidence>
<evidence type="ECO:0000313" key="4">
    <source>
        <dbReference type="EMBL" id="KIW34130.1"/>
    </source>
</evidence>
<sequence length="621" mass="68486">MERNNHVDKRPIRIASISAYSGDRLDALATVMTGPIEVDAVVGDYLAEMNLSWRKAEMEHGITSGEDPIFVKTLQTASKQLGERLRAGTFPKLVVNAGALNPRQLALNVQKFFVSEFGDAGKALRIAYITGDNVLSIVSDRETQKTINNLNTSETLNVWPFEPVIANAYIGQFGFVEALKGGADIVLAGRTTDAGAVQALTTWYYDWCEQDYDNHAHGLIAGHIIECGNYVTGGNFCGFKVIEPYHSLAYPIAEIYNDGHCIITKQPGQNGLVNIDTVRSQLVYEIQGRYYYNPDVVADLSALKVKQEGPDRVHVSGFKGLPPPKTLKVAIQAYAGFQAEMIIWAMGLDIEEKAKSVEEQVRREFVADSGKMQFSKLEVQLIGNGAPDPKSSNASTAVIRVFVQAKEKEQLSTANFQYKIIQNLGASFPGFTPSLEYLRTAQPRPYLAYFPALIDRSKVEMEVHWLDSEDVKIVHHFTGTLSDPSSVAQENYEPQNSVDLKTFGPTIKVPLGHQVFARSGDKGANINVGLFPQGDSQEEWDWLRSTLTTKKLLELLGDDAPTVSKVERVEFPNIKSVHFVLFGMLGGGVTDTSRPDSLGKVREGPSKSRSMSFNCSLEQYG</sequence>
<dbReference type="EMBL" id="KN847040">
    <property type="protein sequence ID" value="KIW34130.1"/>
    <property type="molecule type" value="Genomic_DNA"/>
</dbReference>